<reference evidence="1 2" key="1">
    <citation type="submission" date="2016-10" db="EMBL/GenBank/DDBJ databases">
        <authorList>
            <person name="de Groot N.N."/>
        </authorList>
    </citation>
    <scope>NUCLEOTIDE SEQUENCE [LARGE SCALE GENOMIC DNA]</scope>
    <source>
        <strain evidence="1 2">CGMCC 1.6134</strain>
    </source>
</reference>
<dbReference type="STRING" id="266892.SAMN04488054_105161"/>
<dbReference type="OrthoDB" id="2938297at2"/>
<dbReference type="Pfam" id="PF09693">
    <property type="entry name" value="Phage_XkdX"/>
    <property type="match status" value="1"/>
</dbReference>
<proteinExistence type="predicted"/>
<dbReference type="EMBL" id="FOTY01000005">
    <property type="protein sequence ID" value="SFL80946.1"/>
    <property type="molecule type" value="Genomic_DNA"/>
</dbReference>
<protein>
    <submittedName>
        <fullName evidence="1">Phage uncharacterized protein, XkdX family</fullName>
    </submittedName>
</protein>
<dbReference type="NCBIfam" id="TIGR01669">
    <property type="entry name" value="phage_XkdX"/>
    <property type="match status" value="1"/>
</dbReference>
<dbReference type="RefSeq" id="WP_090926252.1">
    <property type="nucleotide sequence ID" value="NZ_FOTY01000005.1"/>
</dbReference>
<accession>A0A1I4KQS0</accession>
<evidence type="ECO:0000313" key="1">
    <source>
        <dbReference type="EMBL" id="SFL80946.1"/>
    </source>
</evidence>
<dbReference type="InterPro" id="IPR010022">
    <property type="entry name" value="XkdX"/>
</dbReference>
<dbReference type="Proteomes" id="UP000199668">
    <property type="component" value="Unassembled WGS sequence"/>
</dbReference>
<name>A0A1I4KQS0_9BACI</name>
<evidence type="ECO:0000313" key="2">
    <source>
        <dbReference type="Proteomes" id="UP000199668"/>
    </source>
</evidence>
<organism evidence="1 2">
    <name type="scientific">Salibacterium qingdaonense</name>
    <dbReference type="NCBI Taxonomy" id="266892"/>
    <lineage>
        <taxon>Bacteria</taxon>
        <taxon>Bacillati</taxon>
        <taxon>Bacillota</taxon>
        <taxon>Bacilli</taxon>
        <taxon>Bacillales</taxon>
        <taxon>Bacillaceae</taxon>
    </lineage>
</organism>
<dbReference type="AlphaFoldDB" id="A0A1I4KQS0"/>
<sequence>MFERLKDWYNKNWCRKDQLQRYVELGAITSQDYEKITGEAYPTSA</sequence>
<keyword evidence="2" id="KW-1185">Reference proteome</keyword>
<gene>
    <name evidence="1" type="ORF">SAMN04488054_105161</name>
</gene>